<proteinExistence type="predicted"/>
<organism evidence="2 3">
    <name type="scientific">Xanthomonas sacchari</name>
    <dbReference type="NCBI Taxonomy" id="56458"/>
    <lineage>
        <taxon>Bacteria</taxon>
        <taxon>Pseudomonadati</taxon>
        <taxon>Pseudomonadota</taxon>
        <taxon>Gammaproteobacteria</taxon>
        <taxon>Lysobacterales</taxon>
        <taxon>Lysobacteraceae</taxon>
        <taxon>Xanthomonas</taxon>
    </lineage>
</organism>
<dbReference type="EMBL" id="JANFWR010000010">
    <property type="protein sequence ID" value="MCW0399309.1"/>
    <property type="molecule type" value="Genomic_DNA"/>
</dbReference>
<protein>
    <recommendedName>
        <fullName evidence="4">Pili assembly chaperone</fullName>
    </recommendedName>
</protein>
<accession>A0ABT3DUY4</accession>
<evidence type="ECO:0008006" key="4">
    <source>
        <dbReference type="Google" id="ProtNLM"/>
    </source>
</evidence>
<evidence type="ECO:0000256" key="1">
    <source>
        <dbReference type="SAM" id="Phobius"/>
    </source>
</evidence>
<reference evidence="2 3" key="1">
    <citation type="submission" date="2022-06" db="EMBL/GenBank/DDBJ databases">
        <title>Dynamics of rice microbiomes reveals core vertical transmitted seed endophytes.</title>
        <authorList>
            <person name="Liao K."/>
            <person name="Zhang X."/>
        </authorList>
    </citation>
    <scope>NUCLEOTIDE SEQUENCE [LARGE SCALE GENOMIC DNA]</scope>
    <source>
        <strain evidence="2 3">YT10-10-1</strain>
    </source>
</reference>
<name>A0ABT3DUY4_9XANT</name>
<evidence type="ECO:0000313" key="2">
    <source>
        <dbReference type="EMBL" id="MCW0399309.1"/>
    </source>
</evidence>
<feature type="transmembrane region" description="Helical" evidence="1">
    <location>
        <begin position="69"/>
        <end position="87"/>
    </location>
</feature>
<keyword evidence="3" id="KW-1185">Reference proteome</keyword>
<keyword evidence="1" id="KW-0472">Membrane</keyword>
<keyword evidence="1" id="KW-0812">Transmembrane</keyword>
<dbReference type="NCBIfam" id="NF041281">
    <property type="entry name" value="TraA_gammapb"/>
    <property type="match status" value="1"/>
</dbReference>
<dbReference type="RefSeq" id="WP_267122718.1">
    <property type="nucleotide sequence ID" value="NZ_JANFWR010000010.1"/>
</dbReference>
<feature type="transmembrane region" description="Helical" evidence="1">
    <location>
        <begin position="29"/>
        <end position="49"/>
    </location>
</feature>
<gene>
    <name evidence="2" type="ORF">NB700_001865</name>
</gene>
<dbReference type="InterPro" id="IPR059173">
    <property type="entry name" value="TraA_dom"/>
</dbReference>
<evidence type="ECO:0000313" key="3">
    <source>
        <dbReference type="Proteomes" id="UP001320843"/>
    </source>
</evidence>
<comment type="caution">
    <text evidence="2">The sequence shown here is derived from an EMBL/GenBank/DDBJ whole genome shotgun (WGS) entry which is preliminary data.</text>
</comment>
<feature type="transmembrane region" description="Helical" evidence="1">
    <location>
        <begin position="92"/>
        <end position="112"/>
    </location>
</feature>
<keyword evidence="1" id="KW-1133">Transmembrane helix</keyword>
<sequence length="130" mass="13448">MQNTTIEPFENSTKKFHNKAATFFRDNGVLTLALLATAGAAIAASGNAANGGAEFQDLYNLVLGWSEGVLGKTIAVAAFLIGMVMGVAKQSIWAFAIGILFAAALAFGPSIIEGVFTAGFDLPFAPPALH</sequence>
<dbReference type="Proteomes" id="UP001320843">
    <property type="component" value="Unassembled WGS sequence"/>
</dbReference>